<dbReference type="STRING" id="6186.A0A183KW65"/>
<reference evidence="4" key="1">
    <citation type="submission" date="2016-06" db="UniProtKB">
        <authorList>
            <consortium name="WormBaseParasite"/>
        </authorList>
    </citation>
    <scope>IDENTIFICATION</scope>
</reference>
<dbReference type="WBParaSite" id="SCUD_0001931201-mRNA-1">
    <property type="protein sequence ID" value="SCUD_0001931201-mRNA-1"/>
    <property type="gene ID" value="SCUD_0001931201"/>
</dbReference>
<accession>A0A183KW65</accession>
<gene>
    <name evidence="2" type="ORF">SCUD_LOCUS19310</name>
</gene>
<name>A0A183KW65_9TREM</name>
<evidence type="ECO:0000313" key="2">
    <source>
        <dbReference type="EMBL" id="VDP68731.1"/>
    </source>
</evidence>
<feature type="transmembrane region" description="Helical" evidence="1">
    <location>
        <begin position="108"/>
        <end position="129"/>
    </location>
</feature>
<sequence>MLGNHVRALSGRGCLVWVNLGSVRNANTYLPYSEYHPNIYPQVMGELCDLEFPPDRRRLSVVNRQPQLLNTKPSKYTRQKIDCRGPETLLNKLNYHQYGIQVCYPKRLLRIVTIVAVILFSFSLLWFSIINIDLQSITR</sequence>
<evidence type="ECO:0000313" key="4">
    <source>
        <dbReference type="WBParaSite" id="SCUD_0001931201-mRNA-1"/>
    </source>
</evidence>
<evidence type="ECO:0000313" key="3">
    <source>
        <dbReference type="Proteomes" id="UP000279833"/>
    </source>
</evidence>
<keyword evidence="1" id="KW-0472">Membrane</keyword>
<proteinExistence type="predicted"/>
<dbReference type="AlphaFoldDB" id="A0A183KW65"/>
<dbReference type="Proteomes" id="UP000279833">
    <property type="component" value="Unassembled WGS sequence"/>
</dbReference>
<keyword evidence="1" id="KW-1133">Transmembrane helix</keyword>
<keyword evidence="3" id="KW-1185">Reference proteome</keyword>
<dbReference type="EMBL" id="UZAK01042295">
    <property type="protein sequence ID" value="VDP68731.1"/>
    <property type="molecule type" value="Genomic_DNA"/>
</dbReference>
<organism evidence="4">
    <name type="scientific">Schistosoma curassoni</name>
    <dbReference type="NCBI Taxonomy" id="6186"/>
    <lineage>
        <taxon>Eukaryota</taxon>
        <taxon>Metazoa</taxon>
        <taxon>Spiralia</taxon>
        <taxon>Lophotrochozoa</taxon>
        <taxon>Platyhelminthes</taxon>
        <taxon>Trematoda</taxon>
        <taxon>Digenea</taxon>
        <taxon>Strigeidida</taxon>
        <taxon>Schistosomatoidea</taxon>
        <taxon>Schistosomatidae</taxon>
        <taxon>Schistosoma</taxon>
    </lineage>
</organism>
<reference evidence="2 3" key="2">
    <citation type="submission" date="2018-11" db="EMBL/GenBank/DDBJ databases">
        <authorList>
            <consortium name="Pathogen Informatics"/>
        </authorList>
    </citation>
    <scope>NUCLEOTIDE SEQUENCE [LARGE SCALE GENOMIC DNA]</scope>
    <source>
        <strain evidence="2">Dakar</strain>
        <strain evidence="3">Dakar, Senegal</strain>
    </source>
</reference>
<evidence type="ECO:0000256" key="1">
    <source>
        <dbReference type="SAM" id="Phobius"/>
    </source>
</evidence>
<keyword evidence="1" id="KW-0812">Transmembrane</keyword>
<protein>
    <submittedName>
        <fullName evidence="2 4">Uncharacterized protein</fullName>
    </submittedName>
</protein>